<feature type="transmembrane region" description="Helical" evidence="1">
    <location>
        <begin position="92"/>
        <end position="110"/>
    </location>
</feature>
<reference evidence="3" key="1">
    <citation type="submission" date="2017-02" db="EMBL/GenBank/DDBJ databases">
        <authorList>
            <person name="Varghese N."/>
            <person name="Submissions S."/>
        </authorList>
    </citation>
    <scope>NUCLEOTIDE SEQUENCE [LARGE SCALE GENOMIC DNA]</scope>
    <source>
        <strain evidence="3">DSM 15739</strain>
    </source>
</reference>
<dbReference type="Proteomes" id="UP000189941">
    <property type="component" value="Unassembled WGS sequence"/>
</dbReference>
<dbReference type="NCBIfam" id="TIGR01906">
    <property type="entry name" value="integ_TIGR01906"/>
    <property type="match status" value="1"/>
</dbReference>
<keyword evidence="1" id="KW-1133">Transmembrane helix</keyword>
<evidence type="ECO:0000313" key="3">
    <source>
        <dbReference type="Proteomes" id="UP000189941"/>
    </source>
</evidence>
<dbReference type="OrthoDB" id="9813051at2"/>
<accession>A0A1T4M3M2</accession>
<evidence type="ECO:0000313" key="2">
    <source>
        <dbReference type="EMBL" id="SJZ61511.1"/>
    </source>
</evidence>
<sequence>MIHFKQFMRVLLMIVAFISLAISIVIFSGGLIYRGYLSFVDLATPVGLTKSQLLINIDHMMDFLIFPQVHTLNFPNFSSSAAGIQHFVEVKYLMQANFVLTICGLIFLGWNYQSTNKLGVKKLQYQLSKLAVYFPLLLLFLMVIAFDQIFLLFHQVFFRNDLWLFDPLVDPIILVLPENLFLIYFVSVIILYELLLAIYRRIMK</sequence>
<protein>
    <submittedName>
        <fullName evidence="2">Integral membrane protein TIGR01906</fullName>
    </submittedName>
</protein>
<organism evidence="2 3">
    <name type="scientific">Globicatella sulfidifaciens DSM 15739</name>
    <dbReference type="NCBI Taxonomy" id="1121925"/>
    <lineage>
        <taxon>Bacteria</taxon>
        <taxon>Bacillati</taxon>
        <taxon>Bacillota</taxon>
        <taxon>Bacilli</taxon>
        <taxon>Lactobacillales</taxon>
        <taxon>Aerococcaceae</taxon>
        <taxon>Globicatella</taxon>
    </lineage>
</organism>
<dbReference type="RefSeq" id="WP_159443879.1">
    <property type="nucleotide sequence ID" value="NZ_FUWO01000010.1"/>
</dbReference>
<keyword evidence="3" id="KW-1185">Reference proteome</keyword>
<dbReference type="InterPro" id="IPR010178">
    <property type="entry name" value="Lit"/>
</dbReference>
<dbReference type="STRING" id="1121925.SAMN02746011_01308"/>
<dbReference type="Pfam" id="PF07314">
    <property type="entry name" value="Lit"/>
    <property type="match status" value="1"/>
</dbReference>
<evidence type="ECO:0000256" key="1">
    <source>
        <dbReference type="SAM" id="Phobius"/>
    </source>
</evidence>
<feature type="transmembrane region" description="Helical" evidence="1">
    <location>
        <begin position="12"/>
        <end position="33"/>
    </location>
</feature>
<name>A0A1T4M3M2_9LACT</name>
<feature type="transmembrane region" description="Helical" evidence="1">
    <location>
        <begin position="181"/>
        <end position="199"/>
    </location>
</feature>
<feature type="transmembrane region" description="Helical" evidence="1">
    <location>
        <begin position="130"/>
        <end position="153"/>
    </location>
</feature>
<keyword evidence="1" id="KW-0472">Membrane</keyword>
<proteinExistence type="predicted"/>
<dbReference type="AlphaFoldDB" id="A0A1T4M3M2"/>
<keyword evidence="1" id="KW-0812">Transmembrane</keyword>
<gene>
    <name evidence="2" type="ORF">SAMN02746011_01308</name>
</gene>
<dbReference type="EMBL" id="FUWO01000010">
    <property type="protein sequence ID" value="SJZ61511.1"/>
    <property type="molecule type" value="Genomic_DNA"/>
</dbReference>